<evidence type="ECO:0000313" key="2">
    <source>
        <dbReference type="Proteomes" id="UP001495910"/>
    </source>
</evidence>
<proteinExistence type="predicted"/>
<reference evidence="1 2" key="1">
    <citation type="submission" date="2024-02" db="EMBL/GenBank/DDBJ databases">
        <title>Draft genome sequence of Collimonas sp. strain H4R21, an effective mineral-weathering bacterial strain isolated from the beech rhizosphere.</title>
        <authorList>
            <person name="Morin E."/>
            <person name="Uroz S."/>
            <person name="Leveau J.H.J."/>
            <person name="Kumar R."/>
            <person name="Rey M.W."/>
            <person name="Pham J."/>
        </authorList>
    </citation>
    <scope>NUCLEOTIDE SEQUENCE [LARGE SCALE GENOMIC DNA]</scope>
    <source>
        <strain evidence="1 2">H4R21</strain>
    </source>
</reference>
<accession>A0ABU9PS54</accession>
<organism evidence="1 2">
    <name type="scientific">Collimonas rhizosphaerae</name>
    <dbReference type="NCBI Taxonomy" id="3126357"/>
    <lineage>
        <taxon>Bacteria</taxon>
        <taxon>Pseudomonadati</taxon>
        <taxon>Pseudomonadota</taxon>
        <taxon>Betaproteobacteria</taxon>
        <taxon>Burkholderiales</taxon>
        <taxon>Oxalobacteraceae</taxon>
        <taxon>Collimonas</taxon>
    </lineage>
</organism>
<sequence>MDSIPFEKVSVSEAKAVLDAEQRRKQEKNWDQLRRLHEPADLKLQERTYNWLLSLPTEIWPLWLIKHYPRIANQFAAVWPRHAASEKLFAELLLDQRGTRKGFPADVSREIMALKLYYDTQKVPAAKQLSPLEKANDA</sequence>
<protein>
    <submittedName>
        <fullName evidence="1">Uncharacterized protein</fullName>
    </submittedName>
</protein>
<dbReference type="EMBL" id="JBANDC010000003">
    <property type="protein sequence ID" value="MEM4986834.1"/>
    <property type="molecule type" value="Genomic_DNA"/>
</dbReference>
<dbReference type="RefSeq" id="WP_342828500.1">
    <property type="nucleotide sequence ID" value="NZ_JBANDC010000003.1"/>
</dbReference>
<comment type="caution">
    <text evidence="1">The sequence shown here is derived from an EMBL/GenBank/DDBJ whole genome shotgun (WGS) entry which is preliminary data.</text>
</comment>
<evidence type="ECO:0000313" key="1">
    <source>
        <dbReference type="EMBL" id="MEM4986834.1"/>
    </source>
</evidence>
<keyword evidence="2" id="KW-1185">Reference proteome</keyword>
<name>A0ABU9PS54_9BURK</name>
<gene>
    <name evidence="1" type="ORF">V8G57_05465</name>
</gene>
<dbReference type="Proteomes" id="UP001495910">
    <property type="component" value="Unassembled WGS sequence"/>
</dbReference>